<proteinExistence type="evidence at transcript level"/>
<accession>C0PSI9</accession>
<name>C0PSI9_PICSI</name>
<dbReference type="EMBL" id="BT071313">
    <property type="protein sequence ID" value="ACN40779.1"/>
    <property type="molecule type" value="mRNA"/>
</dbReference>
<protein>
    <submittedName>
        <fullName evidence="1">Uncharacterized protein</fullName>
    </submittedName>
</protein>
<reference evidence="1" key="1">
    <citation type="submission" date="2009-02" db="EMBL/GenBank/DDBJ databases">
        <title>Full length sequence-verified cDNA sequences from Sitka spruce (Picea sitchensis).</title>
        <authorList>
            <person name="Reid K.E."/>
            <person name="Liao N."/>
            <person name="Ralph S."/>
            <person name="Kolosova N."/>
            <person name="Oddy C."/>
            <person name="Moore R."/>
            <person name="Mayo M."/>
            <person name="Wagner S."/>
            <person name="King J."/>
            <person name="Yanchuk A."/>
            <person name="Holt R."/>
            <person name="Jones S."/>
            <person name="Marra M."/>
            <person name="Ritland C.E."/>
            <person name="Ritland K."/>
            <person name="Bohlmann J."/>
        </authorList>
    </citation>
    <scope>NUCLEOTIDE SEQUENCE</scope>
    <source>
        <tissue evidence="1">Bark</tissue>
    </source>
</reference>
<organism evidence="1">
    <name type="scientific">Picea sitchensis</name>
    <name type="common">Sitka spruce</name>
    <name type="synonym">Pinus sitchensis</name>
    <dbReference type="NCBI Taxonomy" id="3332"/>
    <lineage>
        <taxon>Eukaryota</taxon>
        <taxon>Viridiplantae</taxon>
        <taxon>Streptophyta</taxon>
        <taxon>Embryophyta</taxon>
        <taxon>Tracheophyta</taxon>
        <taxon>Spermatophyta</taxon>
        <taxon>Pinopsida</taxon>
        <taxon>Pinidae</taxon>
        <taxon>Conifers I</taxon>
        <taxon>Pinales</taxon>
        <taxon>Pinaceae</taxon>
        <taxon>Picea</taxon>
    </lineage>
</organism>
<evidence type="ECO:0000313" key="1">
    <source>
        <dbReference type="EMBL" id="ACN40779.1"/>
    </source>
</evidence>
<dbReference type="AlphaFoldDB" id="C0PSI9"/>
<sequence length="43" mass="5211">MSMYIISDAILHLNHIIDHNYQYVYNLYAILHLNHIIEHNYPS</sequence>